<gene>
    <name evidence="1" type="ORF">C4B60_04490</name>
</gene>
<proteinExistence type="predicted"/>
<dbReference type="Proteomes" id="UP000239047">
    <property type="component" value="Unassembled WGS sequence"/>
</dbReference>
<comment type="caution">
    <text evidence="1">The sequence shown here is derived from an EMBL/GenBank/DDBJ whole genome shotgun (WGS) entry which is preliminary data.</text>
</comment>
<accession>A0A2S5GFS7</accession>
<dbReference type="PANTHER" id="PTHR40051">
    <property type="entry name" value="IG HYPOTHETICAL 15966"/>
    <property type="match status" value="1"/>
</dbReference>
<dbReference type="InterPro" id="IPR014962">
    <property type="entry name" value="YolD"/>
</dbReference>
<dbReference type="PANTHER" id="PTHR40051:SF1">
    <property type="entry name" value="YOLD-LIKE FAMILY PROTEIN"/>
    <property type="match status" value="1"/>
</dbReference>
<dbReference type="OrthoDB" id="1644322at2"/>
<protein>
    <submittedName>
        <fullName evidence="1">YolD-like family protein</fullName>
    </submittedName>
</protein>
<name>A0A2S5GFS7_9BACL</name>
<dbReference type="EMBL" id="PREZ01000002">
    <property type="protein sequence ID" value="PPA71771.1"/>
    <property type="molecule type" value="Genomic_DNA"/>
</dbReference>
<keyword evidence="2" id="KW-1185">Reference proteome</keyword>
<evidence type="ECO:0000313" key="2">
    <source>
        <dbReference type="Proteomes" id="UP000239047"/>
    </source>
</evidence>
<dbReference type="AlphaFoldDB" id="A0A2S5GFS7"/>
<dbReference type="Pfam" id="PF08863">
    <property type="entry name" value="YolD"/>
    <property type="match status" value="1"/>
</dbReference>
<reference evidence="1 2" key="1">
    <citation type="submission" date="2018-02" db="EMBL/GenBank/DDBJ databases">
        <title>Jeotgalibacillus proteolyticum sp. nov. a protease producing bacterium isolated from ocean sediments of Laizhou Bay.</title>
        <authorList>
            <person name="Li Y."/>
        </authorList>
    </citation>
    <scope>NUCLEOTIDE SEQUENCE [LARGE SCALE GENOMIC DNA]</scope>
    <source>
        <strain evidence="1 2">22-7</strain>
    </source>
</reference>
<organism evidence="1 2">
    <name type="scientific">Jeotgalibacillus proteolyticus</name>
    <dbReference type="NCBI Taxonomy" id="2082395"/>
    <lineage>
        <taxon>Bacteria</taxon>
        <taxon>Bacillati</taxon>
        <taxon>Bacillota</taxon>
        <taxon>Bacilli</taxon>
        <taxon>Bacillales</taxon>
        <taxon>Caryophanaceae</taxon>
        <taxon>Jeotgalibacillus</taxon>
    </lineage>
</organism>
<evidence type="ECO:0000313" key="1">
    <source>
        <dbReference type="EMBL" id="PPA71771.1"/>
    </source>
</evidence>
<sequence>MLRDRGTIKWTAMMLPEHVKMIRQWAESDQYEEQAEVDEQRAEEWNELLALAIEDALLVQVTFYQGQNYTQAAGSVMGVDPFAQTIKLLDQSDQVKVIKLKTIRSIDRI</sequence>